<sequence>MSGDWVLWQMIDSLYPTGGFAHSYGLEAATQEGFVDAPKLRQFLSVLLYQSANVALPLVYTSHQIVASDSELVKSAVSLNSSITALFSNHVSRKASFAQGSALLRLALRAYVPTYPRVETLLAIRKEAKQQKHEGIHHALVLGVLCALLGMEAELTQRMYLFMVTRDMISAATRLNLVGPLEAAKLQFEMAPLLEKVFEAKKNRDLKDSFSSVPVLDLVQAMHDQLYTRIFNKVTFSANFRAFCKWGSMIVCCLSRLVTVSSYTRLGPKLLLLVPIVIKSLAAHPARKYVAVVILPQLPTIDSFSRVVEWYRARLTQQLRDGNRLASVGSAPDYLLTVCNWRQEQMLRRCKPFGQKVCTVSFSLTDSAFSRLAMFATFDSENGSHIYWT</sequence>
<name>A0ACC0WCH4_9STRA</name>
<dbReference type="Proteomes" id="UP001163321">
    <property type="component" value="Chromosome 3"/>
</dbReference>
<keyword evidence="2" id="KW-1185">Reference proteome</keyword>
<comment type="caution">
    <text evidence="1">The sequence shown here is derived from an EMBL/GenBank/DDBJ whole genome shotgun (WGS) entry which is preliminary data.</text>
</comment>
<organism evidence="1 2">
    <name type="scientific">Peronosclerospora sorghi</name>
    <dbReference type="NCBI Taxonomy" id="230839"/>
    <lineage>
        <taxon>Eukaryota</taxon>
        <taxon>Sar</taxon>
        <taxon>Stramenopiles</taxon>
        <taxon>Oomycota</taxon>
        <taxon>Peronosporomycetes</taxon>
        <taxon>Peronosporales</taxon>
        <taxon>Peronosporaceae</taxon>
        <taxon>Peronosclerospora</taxon>
    </lineage>
</organism>
<proteinExistence type="predicted"/>
<protein>
    <submittedName>
        <fullName evidence="1">Uncharacterized protein</fullName>
    </submittedName>
</protein>
<dbReference type="EMBL" id="CM047582">
    <property type="protein sequence ID" value="KAI9915633.1"/>
    <property type="molecule type" value="Genomic_DNA"/>
</dbReference>
<evidence type="ECO:0000313" key="2">
    <source>
        <dbReference type="Proteomes" id="UP001163321"/>
    </source>
</evidence>
<gene>
    <name evidence="1" type="ORF">PsorP6_007678</name>
</gene>
<reference evidence="1 2" key="1">
    <citation type="journal article" date="2022" name="bioRxiv">
        <title>The genome of the oomycete Peronosclerospora sorghi, a cosmopolitan pathogen of maize and sorghum, is inflated with dispersed pseudogenes.</title>
        <authorList>
            <person name="Fletcher K."/>
            <person name="Martin F."/>
            <person name="Isakeit T."/>
            <person name="Cavanaugh K."/>
            <person name="Magill C."/>
            <person name="Michelmore R."/>
        </authorList>
    </citation>
    <scope>NUCLEOTIDE SEQUENCE [LARGE SCALE GENOMIC DNA]</scope>
    <source>
        <strain evidence="1">P6</strain>
    </source>
</reference>
<accession>A0ACC0WCH4</accession>
<evidence type="ECO:0000313" key="1">
    <source>
        <dbReference type="EMBL" id="KAI9915633.1"/>
    </source>
</evidence>